<evidence type="ECO:0000259" key="2">
    <source>
        <dbReference type="Pfam" id="PF05707"/>
    </source>
</evidence>
<gene>
    <name evidence="3" type="ORF">SAMN06297164_3514</name>
</gene>
<feature type="domain" description="Zona occludens toxin N-terminal" evidence="2">
    <location>
        <begin position="1"/>
        <end position="187"/>
    </location>
</feature>
<feature type="transmembrane region" description="Helical" evidence="1">
    <location>
        <begin position="200"/>
        <end position="219"/>
    </location>
</feature>
<reference evidence="3 4" key="1">
    <citation type="submission" date="2017-09" db="EMBL/GenBank/DDBJ databases">
        <authorList>
            <person name="Ehlers B."/>
            <person name="Leendertz F.H."/>
        </authorList>
    </citation>
    <scope>NUCLEOTIDE SEQUENCE [LARGE SCALE GENOMIC DNA]</scope>
    <source>
        <strain evidence="3 4">Nm42</strain>
    </source>
</reference>
<keyword evidence="1" id="KW-0812">Transmembrane</keyword>
<protein>
    <submittedName>
        <fullName evidence="3">Zona occludens toxin</fullName>
    </submittedName>
</protein>
<keyword evidence="1" id="KW-0472">Membrane</keyword>
<dbReference type="Gene3D" id="3.40.50.300">
    <property type="entry name" value="P-loop containing nucleotide triphosphate hydrolases"/>
    <property type="match status" value="1"/>
</dbReference>
<accession>A0A286AL20</accession>
<name>A0A286AL20_9PROT</name>
<keyword evidence="1" id="KW-1133">Transmembrane helix</keyword>
<dbReference type="RefSeq" id="WP_097107495.1">
    <property type="nucleotide sequence ID" value="NZ_OCMU01000004.1"/>
</dbReference>
<organism evidence="3 4">
    <name type="scientific">Nitrosomonas ureae</name>
    <dbReference type="NCBI Taxonomy" id="44577"/>
    <lineage>
        <taxon>Bacteria</taxon>
        <taxon>Pseudomonadati</taxon>
        <taxon>Pseudomonadota</taxon>
        <taxon>Betaproteobacteria</taxon>
        <taxon>Nitrosomonadales</taxon>
        <taxon>Nitrosomonadaceae</taxon>
        <taxon>Nitrosomonas</taxon>
    </lineage>
</organism>
<dbReference type="InterPro" id="IPR008900">
    <property type="entry name" value="Zot_N"/>
</dbReference>
<evidence type="ECO:0000256" key="1">
    <source>
        <dbReference type="SAM" id="Phobius"/>
    </source>
</evidence>
<proteinExistence type="predicted"/>
<dbReference type="AlphaFoldDB" id="A0A286AL20"/>
<dbReference type="EMBL" id="OCMU01000004">
    <property type="protein sequence ID" value="SOD22574.1"/>
    <property type="molecule type" value="Genomic_DNA"/>
</dbReference>
<dbReference type="InterPro" id="IPR027417">
    <property type="entry name" value="P-loop_NTPase"/>
</dbReference>
<evidence type="ECO:0000313" key="4">
    <source>
        <dbReference type="Proteomes" id="UP000219335"/>
    </source>
</evidence>
<dbReference type="Proteomes" id="UP000219335">
    <property type="component" value="Unassembled WGS sequence"/>
</dbReference>
<evidence type="ECO:0000313" key="3">
    <source>
        <dbReference type="EMBL" id="SOD22574.1"/>
    </source>
</evidence>
<dbReference type="Pfam" id="PF05707">
    <property type="entry name" value="Zot"/>
    <property type="match status" value="1"/>
</dbReference>
<sequence>MIIILTATPGCGKTNHAVWSHIKPAVENERIVYVCGIPDLKLMHIKLSIAKLNTWAERTPIDETEPEGKQKLNNIIEGSLIVVDEAAYPWPAIDLKDPPEYIKYLSQHRKHGLDFLVITQSPKFVHPFVLENADRHIHLSQEWSGNKQYEWSEYCANPKLKTNRQNAVKKPYKLEKKAFELYYSASLHVEKPKRAIPKMVYAAIFLLFAVPAMAMITYGRITDRLNDPIAPIASNEEEKINKSKQGDDTPPASIIPVSQPVIALPSTKESLSMLSDAVDWAQVAACVSSKSNCICYGHQAQRLNIVPDTCNAAINYGWIVTNKL</sequence>